<proteinExistence type="predicted"/>
<organism evidence="2 3">
    <name type="scientific">Piscinibacterium candidicorallinum</name>
    <dbReference type="NCBI Taxonomy" id="1793872"/>
    <lineage>
        <taxon>Bacteria</taxon>
        <taxon>Pseudomonadati</taxon>
        <taxon>Pseudomonadota</taxon>
        <taxon>Betaproteobacteria</taxon>
        <taxon>Burkholderiales</taxon>
        <taxon>Piscinibacterium</taxon>
    </lineage>
</organism>
<reference evidence="3" key="1">
    <citation type="journal article" date="2019" name="Int. J. Syst. Evol. Microbiol.">
        <title>The Global Catalogue of Microorganisms (GCM) 10K type strain sequencing project: providing services to taxonomists for standard genome sequencing and annotation.</title>
        <authorList>
            <consortium name="The Broad Institute Genomics Platform"/>
            <consortium name="The Broad Institute Genome Sequencing Center for Infectious Disease"/>
            <person name="Wu L."/>
            <person name="Ma J."/>
        </authorList>
    </citation>
    <scope>NUCLEOTIDE SEQUENCE [LARGE SCALE GENOMIC DNA]</scope>
    <source>
        <strain evidence="3">KCTC 52168</strain>
    </source>
</reference>
<dbReference type="RefSeq" id="WP_377301425.1">
    <property type="nucleotide sequence ID" value="NZ_CP180191.1"/>
</dbReference>
<gene>
    <name evidence="2" type="ORF">ACFOEN_04345</name>
</gene>
<accession>A0ABV7H3P9</accession>
<dbReference type="Proteomes" id="UP001595556">
    <property type="component" value="Unassembled WGS sequence"/>
</dbReference>
<comment type="caution">
    <text evidence="2">The sequence shown here is derived from an EMBL/GenBank/DDBJ whole genome shotgun (WGS) entry which is preliminary data.</text>
</comment>
<feature type="compositionally biased region" description="Basic and acidic residues" evidence="1">
    <location>
        <begin position="1"/>
        <end position="10"/>
    </location>
</feature>
<feature type="region of interest" description="Disordered" evidence="1">
    <location>
        <begin position="1"/>
        <end position="22"/>
    </location>
</feature>
<sequence>MQDTQDRARLQDAAQGSVVPAGPGSFSALMRDASLSSQCELIQAPPAYVRLLHTASGPDAGEGGEVSRLAQRHAERLQALAALVSRPGMRPTEASLAVSFIW</sequence>
<keyword evidence="3" id="KW-1185">Reference proteome</keyword>
<name>A0ABV7H3P9_9BURK</name>
<protein>
    <submittedName>
        <fullName evidence="2">Uncharacterized protein</fullName>
    </submittedName>
</protein>
<dbReference type="EMBL" id="JBHRTI010000003">
    <property type="protein sequence ID" value="MFC3146870.1"/>
    <property type="molecule type" value="Genomic_DNA"/>
</dbReference>
<evidence type="ECO:0000313" key="3">
    <source>
        <dbReference type="Proteomes" id="UP001595556"/>
    </source>
</evidence>
<evidence type="ECO:0000313" key="2">
    <source>
        <dbReference type="EMBL" id="MFC3146870.1"/>
    </source>
</evidence>
<evidence type="ECO:0000256" key="1">
    <source>
        <dbReference type="SAM" id="MobiDB-lite"/>
    </source>
</evidence>